<accession>A0A0C2ZYR4</accession>
<dbReference type="EMBL" id="KN822017">
    <property type="protein sequence ID" value="KIM66573.1"/>
    <property type="molecule type" value="Genomic_DNA"/>
</dbReference>
<reference evidence="2" key="2">
    <citation type="submission" date="2015-01" db="EMBL/GenBank/DDBJ databases">
        <title>Evolutionary Origins and Diversification of the Mycorrhizal Mutualists.</title>
        <authorList>
            <consortium name="DOE Joint Genome Institute"/>
            <consortium name="Mycorrhizal Genomics Consortium"/>
            <person name="Kohler A."/>
            <person name="Kuo A."/>
            <person name="Nagy L.G."/>
            <person name="Floudas D."/>
            <person name="Copeland A."/>
            <person name="Barry K.W."/>
            <person name="Cichocki N."/>
            <person name="Veneault-Fourrey C."/>
            <person name="LaButti K."/>
            <person name="Lindquist E.A."/>
            <person name="Lipzen A."/>
            <person name="Lundell T."/>
            <person name="Morin E."/>
            <person name="Murat C."/>
            <person name="Riley R."/>
            <person name="Ohm R."/>
            <person name="Sun H."/>
            <person name="Tunlid A."/>
            <person name="Henrissat B."/>
            <person name="Grigoriev I.V."/>
            <person name="Hibbett D.S."/>
            <person name="Martin F."/>
        </authorList>
    </citation>
    <scope>NUCLEOTIDE SEQUENCE [LARGE SCALE GENOMIC DNA]</scope>
    <source>
        <strain evidence="2">Foug A</strain>
    </source>
</reference>
<gene>
    <name evidence="1" type="ORF">SCLCIDRAFT_330560</name>
</gene>
<dbReference type="HOGENOM" id="CLU_1787955_0_0_1"/>
<reference evidence="1 2" key="1">
    <citation type="submission" date="2014-04" db="EMBL/GenBank/DDBJ databases">
        <authorList>
            <consortium name="DOE Joint Genome Institute"/>
            <person name="Kuo A."/>
            <person name="Kohler A."/>
            <person name="Nagy L.G."/>
            <person name="Floudas D."/>
            <person name="Copeland A."/>
            <person name="Barry K.W."/>
            <person name="Cichocki N."/>
            <person name="Veneault-Fourrey C."/>
            <person name="LaButti K."/>
            <person name="Lindquist E.A."/>
            <person name="Lipzen A."/>
            <person name="Lundell T."/>
            <person name="Morin E."/>
            <person name="Murat C."/>
            <person name="Sun H."/>
            <person name="Tunlid A."/>
            <person name="Henrissat B."/>
            <person name="Grigoriev I.V."/>
            <person name="Hibbett D.S."/>
            <person name="Martin F."/>
            <person name="Nordberg H.P."/>
            <person name="Cantor M.N."/>
            <person name="Hua S.X."/>
        </authorList>
    </citation>
    <scope>NUCLEOTIDE SEQUENCE [LARGE SCALE GENOMIC DNA]</scope>
    <source>
        <strain evidence="1 2">Foug A</strain>
    </source>
</reference>
<sequence length="145" mass="16221">MLATRSIYHGPLGRTISGAKGQDRVDTPQKGIVVNFHVYIRAEAYRANVPKRSRRRFEGTYTTDRYSLAKGIPITDLVHHAIACLDSLKYLPFRTVDRNSDETRHCLDDRGVHSPDNNGGICRKETSLGPARPALSPYVNVKMNA</sequence>
<dbReference type="AlphaFoldDB" id="A0A0C2ZYR4"/>
<protein>
    <submittedName>
        <fullName evidence="1">Uncharacterized protein</fullName>
    </submittedName>
</protein>
<name>A0A0C2ZYR4_9AGAM</name>
<dbReference type="Proteomes" id="UP000053989">
    <property type="component" value="Unassembled WGS sequence"/>
</dbReference>
<keyword evidence="2" id="KW-1185">Reference proteome</keyword>
<organism evidence="1 2">
    <name type="scientific">Scleroderma citrinum Foug A</name>
    <dbReference type="NCBI Taxonomy" id="1036808"/>
    <lineage>
        <taxon>Eukaryota</taxon>
        <taxon>Fungi</taxon>
        <taxon>Dikarya</taxon>
        <taxon>Basidiomycota</taxon>
        <taxon>Agaricomycotina</taxon>
        <taxon>Agaricomycetes</taxon>
        <taxon>Agaricomycetidae</taxon>
        <taxon>Boletales</taxon>
        <taxon>Sclerodermatineae</taxon>
        <taxon>Sclerodermataceae</taxon>
        <taxon>Scleroderma</taxon>
    </lineage>
</organism>
<dbReference type="InParanoid" id="A0A0C2ZYR4"/>
<evidence type="ECO:0000313" key="2">
    <source>
        <dbReference type="Proteomes" id="UP000053989"/>
    </source>
</evidence>
<proteinExistence type="predicted"/>
<evidence type="ECO:0000313" key="1">
    <source>
        <dbReference type="EMBL" id="KIM66573.1"/>
    </source>
</evidence>